<dbReference type="Pfam" id="PF05140">
    <property type="entry name" value="ResB"/>
    <property type="match status" value="1"/>
</dbReference>
<keyword evidence="4 7" id="KW-1133">Transmembrane helix</keyword>
<keyword evidence="2 7" id="KW-0812">Transmembrane</keyword>
<dbReference type="PANTHER" id="PTHR31566">
    <property type="entry name" value="CYTOCHROME C BIOGENESIS PROTEIN CCS1, CHLOROPLASTIC"/>
    <property type="match status" value="1"/>
</dbReference>
<comment type="caution">
    <text evidence="9">The sequence shown here is derived from an EMBL/GenBank/DDBJ whole genome shotgun (WGS) entry which is preliminary data.</text>
</comment>
<evidence type="ECO:0000313" key="10">
    <source>
        <dbReference type="Proteomes" id="UP001500218"/>
    </source>
</evidence>
<evidence type="ECO:0000256" key="6">
    <source>
        <dbReference type="SAM" id="MobiDB-lite"/>
    </source>
</evidence>
<evidence type="ECO:0000256" key="4">
    <source>
        <dbReference type="ARBA" id="ARBA00022989"/>
    </source>
</evidence>
<dbReference type="InterPro" id="IPR007816">
    <property type="entry name" value="ResB-like_domain"/>
</dbReference>
<evidence type="ECO:0000256" key="1">
    <source>
        <dbReference type="ARBA" id="ARBA00004141"/>
    </source>
</evidence>
<evidence type="ECO:0000256" key="5">
    <source>
        <dbReference type="ARBA" id="ARBA00023136"/>
    </source>
</evidence>
<dbReference type="PANTHER" id="PTHR31566:SF0">
    <property type="entry name" value="CYTOCHROME C BIOGENESIS PROTEIN CCS1, CHLOROPLASTIC"/>
    <property type="match status" value="1"/>
</dbReference>
<comment type="subcellular location">
    <subcellularLocation>
        <location evidence="1">Membrane</location>
        <topology evidence="1">Multi-pass membrane protein</topology>
    </subcellularLocation>
</comment>
<feature type="transmembrane region" description="Helical" evidence="7">
    <location>
        <begin position="58"/>
        <end position="85"/>
    </location>
</feature>
<name>A0ABN2MBJ3_9ACTN</name>
<evidence type="ECO:0000256" key="3">
    <source>
        <dbReference type="ARBA" id="ARBA00022748"/>
    </source>
</evidence>
<evidence type="ECO:0000259" key="8">
    <source>
        <dbReference type="Pfam" id="PF05140"/>
    </source>
</evidence>
<feature type="region of interest" description="Disordered" evidence="6">
    <location>
        <begin position="506"/>
        <end position="530"/>
    </location>
</feature>
<dbReference type="EMBL" id="BAAALT010000151">
    <property type="protein sequence ID" value="GAA1817956.1"/>
    <property type="molecule type" value="Genomic_DNA"/>
</dbReference>
<dbReference type="Proteomes" id="UP001500218">
    <property type="component" value="Unassembled WGS sequence"/>
</dbReference>
<feature type="domain" description="ResB-like" evidence="8">
    <location>
        <begin position="11"/>
        <end position="496"/>
    </location>
</feature>
<dbReference type="RefSeq" id="WP_344135311.1">
    <property type="nucleotide sequence ID" value="NZ_BAAALT010000151.1"/>
</dbReference>
<proteinExistence type="predicted"/>
<organism evidence="9 10">
    <name type="scientific">Luedemannella flava</name>
    <dbReference type="NCBI Taxonomy" id="349316"/>
    <lineage>
        <taxon>Bacteria</taxon>
        <taxon>Bacillati</taxon>
        <taxon>Actinomycetota</taxon>
        <taxon>Actinomycetes</taxon>
        <taxon>Micromonosporales</taxon>
        <taxon>Micromonosporaceae</taxon>
        <taxon>Luedemannella</taxon>
    </lineage>
</organism>
<evidence type="ECO:0000256" key="7">
    <source>
        <dbReference type="SAM" id="Phobius"/>
    </source>
</evidence>
<accession>A0ABN2MBJ3</accession>
<keyword evidence="10" id="KW-1185">Reference proteome</keyword>
<evidence type="ECO:0000313" key="9">
    <source>
        <dbReference type="EMBL" id="GAA1817956.1"/>
    </source>
</evidence>
<protein>
    <submittedName>
        <fullName evidence="9">Cytochrome c biogenesis protein ResB</fullName>
    </submittedName>
</protein>
<gene>
    <name evidence="9" type="ORF">GCM10009682_43420</name>
</gene>
<keyword evidence="3" id="KW-0201">Cytochrome c-type biogenesis</keyword>
<feature type="transmembrane region" description="Helical" evidence="7">
    <location>
        <begin position="164"/>
        <end position="185"/>
    </location>
</feature>
<evidence type="ECO:0000256" key="2">
    <source>
        <dbReference type="ARBA" id="ARBA00022692"/>
    </source>
</evidence>
<keyword evidence="5 7" id="KW-0472">Membrane</keyword>
<dbReference type="InterPro" id="IPR023494">
    <property type="entry name" value="Cyt_c_bgen_Ccs1/CcsB/ResB"/>
</dbReference>
<reference evidence="9 10" key="1">
    <citation type="journal article" date="2019" name="Int. J. Syst. Evol. Microbiol.">
        <title>The Global Catalogue of Microorganisms (GCM) 10K type strain sequencing project: providing services to taxonomists for standard genome sequencing and annotation.</title>
        <authorList>
            <consortium name="The Broad Institute Genomics Platform"/>
            <consortium name="The Broad Institute Genome Sequencing Center for Infectious Disease"/>
            <person name="Wu L."/>
            <person name="Ma J."/>
        </authorList>
    </citation>
    <scope>NUCLEOTIDE SEQUENCE [LARGE SCALE GENOMIC DNA]</scope>
    <source>
        <strain evidence="9 10">JCM 13250</strain>
    </source>
</reference>
<sequence>MRAFWRWLTSMRTALLLLFLLAVAAIPGSLLPQRNLAPERVNQYLRDHPDLGPWLDRLWMFAVYSSPWFSAIYLLLFASLIGCLVPRLSQHLRALKAVPPDAPKRLDRLPQHADGLHHDGDPAAAAGAVAALLRKRRWRVAVREHPDGVTVAAEKGYVKETGNLLFHFSLLALLIGVAAGSWYGWEANRIVVAGPDYGFCDSIPQYDETALGARVGPEDLPPFCLQLDDFSVDYLDNGQPLDFAAKVTYTEGLNGAARQATIAVNDPLRLDGASVYLFGHGYAPIVRYTDRYGVSQTTVAAFLVDDDFLTSHGLAAFPDANVDPTGATPRADRAQTAFSCVYLPTVPDDVSLARSAHPAERNPALMCSAYQGDLGLDVGRAQSVYELDRRQLDSGALRQVGTETKLSSGQSWTLPDGSTMTFVGTRQWAALSVRQDPGKTTVLIGAVALLTGLLTSLTGRRRRVWARVVPDADGRSLISLGGLPRTEQASFAAEFAQLVSQLEENHGAPVRPAADVDDPGVHPGDARVRR</sequence>